<organism evidence="2 3">
    <name type="scientific">Pectobacterium phage DU_PP_V</name>
    <dbReference type="NCBI Taxonomy" id="2041492"/>
    <lineage>
        <taxon>Viruses</taxon>
        <taxon>Duplodnaviria</taxon>
        <taxon>Heunggongvirae</taxon>
        <taxon>Uroviricota</taxon>
        <taxon>Caudoviricetes</taxon>
        <taxon>Demerecviridae</taxon>
        <taxon>Mccorquodalevirinae</taxon>
        <taxon>Hongcheonvirus</taxon>
        <taxon>Hongcheonvirus DUPPV</taxon>
    </lineage>
</organism>
<gene>
    <name evidence="2" type="ORF">P13BB106kb_p081</name>
</gene>
<sequence length="55" mass="6053">MVLDLSQIIQDATAAIIYCLILVFVLLPLMLVGSILLLCFGSKVKLSERRNIPGH</sequence>
<protein>
    <submittedName>
        <fullName evidence="2">Uncharacterized protein</fullName>
    </submittedName>
</protein>
<proteinExistence type="predicted"/>
<dbReference type="EMBL" id="MF979564">
    <property type="protein sequence ID" value="ATS94065.1"/>
    <property type="molecule type" value="Genomic_DNA"/>
</dbReference>
<accession>A0A2D2W6Z3</accession>
<evidence type="ECO:0000313" key="3">
    <source>
        <dbReference type="Proteomes" id="UP000240663"/>
    </source>
</evidence>
<dbReference type="Proteomes" id="UP000240663">
    <property type="component" value="Segment"/>
</dbReference>
<keyword evidence="1" id="KW-1133">Transmembrane helix</keyword>
<keyword evidence="1" id="KW-0812">Transmembrane</keyword>
<reference evidence="2 3" key="1">
    <citation type="submission" date="2017-09" db="EMBL/GenBank/DDBJ databases">
        <title>Complete genome sequence of bacteriophage (DU_PP_V) infecting Pectobacterium spp.</title>
        <authorList>
            <person name="Park T.-H."/>
        </authorList>
    </citation>
    <scope>NUCLEOTIDE SEQUENCE [LARGE SCALE GENOMIC DNA]</scope>
</reference>
<feature type="transmembrane region" description="Helical" evidence="1">
    <location>
        <begin position="15"/>
        <end position="40"/>
    </location>
</feature>
<name>A0A2D2W6Z3_9CAUD</name>
<keyword evidence="1" id="KW-0472">Membrane</keyword>
<evidence type="ECO:0000256" key="1">
    <source>
        <dbReference type="SAM" id="Phobius"/>
    </source>
</evidence>
<keyword evidence="3" id="KW-1185">Reference proteome</keyword>
<evidence type="ECO:0000313" key="2">
    <source>
        <dbReference type="EMBL" id="ATS94065.1"/>
    </source>
</evidence>